<evidence type="ECO:0000256" key="5">
    <source>
        <dbReference type="ARBA" id="ARBA00023239"/>
    </source>
</evidence>
<dbReference type="InterPro" id="IPR001148">
    <property type="entry name" value="CA_dom"/>
</dbReference>
<dbReference type="Proteomes" id="UP000653305">
    <property type="component" value="Unassembled WGS sequence"/>
</dbReference>
<comment type="cofactor">
    <cofactor evidence="1 6">
        <name>Zn(2+)</name>
        <dbReference type="ChEBI" id="CHEBI:29105"/>
    </cofactor>
</comment>
<keyword evidence="4 6" id="KW-0862">Zinc</keyword>
<organism evidence="8 9">
    <name type="scientific">Phtheirospermum japonicum</name>
    <dbReference type="NCBI Taxonomy" id="374723"/>
    <lineage>
        <taxon>Eukaryota</taxon>
        <taxon>Viridiplantae</taxon>
        <taxon>Streptophyta</taxon>
        <taxon>Embryophyta</taxon>
        <taxon>Tracheophyta</taxon>
        <taxon>Spermatophyta</taxon>
        <taxon>Magnoliopsida</taxon>
        <taxon>eudicotyledons</taxon>
        <taxon>Gunneridae</taxon>
        <taxon>Pentapetalae</taxon>
        <taxon>asterids</taxon>
        <taxon>lamiids</taxon>
        <taxon>Lamiales</taxon>
        <taxon>Orobanchaceae</taxon>
        <taxon>Orobanchaceae incertae sedis</taxon>
        <taxon>Phtheirospermum</taxon>
    </lineage>
</organism>
<accession>A0A830D311</accession>
<name>A0A830D311_9LAMI</name>
<dbReference type="SUPFAM" id="SSF51069">
    <property type="entry name" value="Carbonic anhydrase"/>
    <property type="match status" value="1"/>
</dbReference>
<dbReference type="OrthoDB" id="429145at2759"/>
<proteinExistence type="inferred from homology"/>
<dbReference type="InterPro" id="IPR036398">
    <property type="entry name" value="CA_dom_sf"/>
</dbReference>
<dbReference type="InterPro" id="IPR041891">
    <property type="entry name" value="Alpha_CA_prokaryot-like"/>
</dbReference>
<evidence type="ECO:0000256" key="3">
    <source>
        <dbReference type="ARBA" id="ARBA00022723"/>
    </source>
</evidence>
<feature type="signal peptide" evidence="6">
    <location>
        <begin position="1"/>
        <end position="29"/>
    </location>
</feature>
<gene>
    <name evidence="8" type="ORF">PHJA_002747700</name>
</gene>
<comment type="catalytic activity">
    <reaction evidence="6">
        <text>hydrogencarbonate + H(+) = CO2 + H2O</text>
        <dbReference type="Rhea" id="RHEA:10748"/>
        <dbReference type="ChEBI" id="CHEBI:15377"/>
        <dbReference type="ChEBI" id="CHEBI:15378"/>
        <dbReference type="ChEBI" id="CHEBI:16526"/>
        <dbReference type="ChEBI" id="CHEBI:17544"/>
        <dbReference type="EC" id="4.2.1.1"/>
    </reaction>
</comment>
<reference evidence="8" key="1">
    <citation type="submission" date="2020-07" db="EMBL/GenBank/DDBJ databases">
        <title>Ethylene signaling mediates host invasion by parasitic plants.</title>
        <authorList>
            <person name="Yoshida S."/>
        </authorList>
    </citation>
    <scope>NUCLEOTIDE SEQUENCE</scope>
    <source>
        <strain evidence="8">Okayama</strain>
    </source>
</reference>
<keyword evidence="3 6" id="KW-0479">Metal-binding</keyword>
<feature type="domain" description="Alpha-carbonic anhydrase" evidence="7">
    <location>
        <begin position="36"/>
        <end position="182"/>
    </location>
</feature>
<comment type="similarity">
    <text evidence="6">Belongs to the alpha-carbonic anhydrase family.</text>
</comment>
<dbReference type="GO" id="GO:0006730">
    <property type="term" value="P:one-carbon metabolic process"/>
    <property type="evidence" value="ECO:0007669"/>
    <property type="project" value="TreeGrafter"/>
</dbReference>
<dbReference type="InterPro" id="IPR023561">
    <property type="entry name" value="Carbonic_anhydrase_a-class"/>
</dbReference>
<dbReference type="EMBL" id="BMAC01001149">
    <property type="protein sequence ID" value="GFQ06037.1"/>
    <property type="molecule type" value="Genomic_DNA"/>
</dbReference>
<comment type="caution">
    <text evidence="8">The sequence shown here is derived from an EMBL/GenBank/DDBJ whole genome shotgun (WGS) entry which is preliminary data.</text>
</comment>
<evidence type="ECO:0000256" key="6">
    <source>
        <dbReference type="RuleBase" id="RU367011"/>
    </source>
</evidence>
<dbReference type="PANTHER" id="PTHR18952">
    <property type="entry name" value="CARBONIC ANHYDRASE"/>
    <property type="match status" value="1"/>
</dbReference>
<dbReference type="PANTHER" id="PTHR18952:SF201">
    <property type="entry name" value="CARBONIC ANHYDRASE"/>
    <property type="match status" value="1"/>
</dbReference>
<evidence type="ECO:0000259" key="7">
    <source>
        <dbReference type="PROSITE" id="PS51144"/>
    </source>
</evidence>
<keyword evidence="9" id="KW-1185">Reference proteome</keyword>
<evidence type="ECO:0000256" key="4">
    <source>
        <dbReference type="ARBA" id="ARBA00022833"/>
    </source>
</evidence>
<dbReference type="EC" id="4.2.1.1" evidence="2 6"/>
<feature type="chain" id="PRO_5033099798" description="Carbonic anhydrase" evidence="6">
    <location>
        <begin position="30"/>
        <end position="182"/>
    </location>
</feature>
<dbReference type="Pfam" id="PF00194">
    <property type="entry name" value="Carb_anhydrase"/>
    <property type="match status" value="1"/>
</dbReference>
<dbReference type="AlphaFoldDB" id="A0A830D311"/>
<evidence type="ECO:0000256" key="1">
    <source>
        <dbReference type="ARBA" id="ARBA00001947"/>
    </source>
</evidence>
<evidence type="ECO:0000256" key="2">
    <source>
        <dbReference type="ARBA" id="ARBA00012925"/>
    </source>
</evidence>
<dbReference type="PROSITE" id="PS51144">
    <property type="entry name" value="ALPHA_CA_2"/>
    <property type="match status" value="1"/>
</dbReference>
<dbReference type="GO" id="GO:0008270">
    <property type="term" value="F:zinc ion binding"/>
    <property type="evidence" value="ECO:0007669"/>
    <property type="project" value="UniProtKB-UniRule"/>
</dbReference>
<sequence length="182" mass="20328">MKTKTKPLNILAPLLIGYLISLGIKPINAQEVEDERAFDYAAKSEKGPSKWGEIKKEWSACNSGTMQSPIDLAHERVRIISKPENRNYKACNATVTNRGHDIQIKWVGDAGSILVNGTNYPLLSAHWHSPSEHTLRGRRYEMELHLVHLSTGPNVKYKIAVVGVLYKIGKPDKFLSKIPATT</sequence>
<keyword evidence="6" id="KW-0732">Signal</keyword>
<dbReference type="GO" id="GO:0004089">
    <property type="term" value="F:carbonate dehydratase activity"/>
    <property type="evidence" value="ECO:0007669"/>
    <property type="project" value="UniProtKB-UniRule"/>
</dbReference>
<dbReference type="CDD" id="cd03124">
    <property type="entry name" value="alpha_CA_prokaryotic_like"/>
    <property type="match status" value="1"/>
</dbReference>
<evidence type="ECO:0000313" key="9">
    <source>
        <dbReference type="Proteomes" id="UP000653305"/>
    </source>
</evidence>
<evidence type="ECO:0000313" key="8">
    <source>
        <dbReference type="EMBL" id="GFQ06037.1"/>
    </source>
</evidence>
<keyword evidence="5 6" id="KW-0456">Lyase</keyword>
<comment type="function">
    <text evidence="6">Reversible hydration of carbon dioxide.</text>
</comment>
<dbReference type="PROSITE" id="PS00162">
    <property type="entry name" value="ALPHA_CA_1"/>
    <property type="match status" value="1"/>
</dbReference>
<protein>
    <recommendedName>
        <fullName evidence="2 6">Carbonic anhydrase</fullName>
        <ecNumber evidence="2 6">4.2.1.1</ecNumber>
    </recommendedName>
</protein>
<dbReference type="SMART" id="SM01057">
    <property type="entry name" value="Carb_anhydrase"/>
    <property type="match status" value="1"/>
</dbReference>
<dbReference type="InterPro" id="IPR018338">
    <property type="entry name" value="Carbonic_anhydrase_a-class_CS"/>
</dbReference>
<dbReference type="Gene3D" id="3.10.200.10">
    <property type="entry name" value="Alpha carbonic anhydrase"/>
    <property type="match status" value="1"/>
</dbReference>